<dbReference type="RefSeq" id="WP_197684514.1">
    <property type="nucleotide sequence ID" value="NZ_LT629740.1"/>
</dbReference>
<feature type="domain" description="AB hydrolase-1" evidence="2">
    <location>
        <begin position="53"/>
        <end position="158"/>
    </location>
</feature>
<accession>A0A1H2A2A7</accession>
<dbReference type="AlphaFoldDB" id="A0A1H2A2A7"/>
<protein>
    <submittedName>
        <fullName evidence="3">Pimeloyl-ACP methyl ester carboxylesterase</fullName>
    </submittedName>
</protein>
<dbReference type="EMBL" id="LT629740">
    <property type="protein sequence ID" value="SDT40128.1"/>
    <property type="molecule type" value="Genomic_DNA"/>
</dbReference>
<sequence>MKRLIFTFCLLQLFTLIAFAQDKQIPYGNNPAAGKYYNIRGIKMYCEVYGKGKPLLMIHGNGGDISAFSNNIPYFSKKYMVIVPDSRAQGKSTDSRDSLSFEMMADDFAALLDVMHIKSTYVIGWSDGGINALLLAMRHPEKVIKLASTGANLWPDSTAINPKDWIGERDDYNASKNKIFKTAKEKNDQKIFLLDWFQPNIPLLALRKIKCPSLIIGGDHDVIVIQHTVLIYQNIPHAYLWILPDSPHATFRAHTAEFNKKVDEFFSTPFHVWN</sequence>
<dbReference type="InterPro" id="IPR029058">
    <property type="entry name" value="AB_hydrolase_fold"/>
</dbReference>
<name>A0A1H2A2A7_MUCMA</name>
<dbReference type="Gene3D" id="3.40.50.1820">
    <property type="entry name" value="alpha/beta hydrolase"/>
    <property type="match status" value="1"/>
</dbReference>
<dbReference type="PANTHER" id="PTHR43433:SF5">
    <property type="entry name" value="AB HYDROLASE-1 DOMAIN-CONTAINING PROTEIN"/>
    <property type="match status" value="1"/>
</dbReference>
<evidence type="ECO:0000313" key="4">
    <source>
        <dbReference type="Proteomes" id="UP000199679"/>
    </source>
</evidence>
<evidence type="ECO:0000259" key="2">
    <source>
        <dbReference type="Pfam" id="PF00561"/>
    </source>
</evidence>
<feature type="chain" id="PRO_5009268338" evidence="1">
    <location>
        <begin position="21"/>
        <end position="274"/>
    </location>
</feature>
<keyword evidence="1" id="KW-0732">Signal</keyword>
<feature type="signal peptide" evidence="1">
    <location>
        <begin position="1"/>
        <end position="20"/>
    </location>
</feature>
<evidence type="ECO:0000256" key="1">
    <source>
        <dbReference type="SAM" id="SignalP"/>
    </source>
</evidence>
<dbReference type="Proteomes" id="UP000199679">
    <property type="component" value="Chromosome I"/>
</dbReference>
<dbReference type="PANTHER" id="PTHR43433">
    <property type="entry name" value="HYDROLASE, ALPHA/BETA FOLD FAMILY PROTEIN"/>
    <property type="match status" value="1"/>
</dbReference>
<evidence type="ECO:0000313" key="3">
    <source>
        <dbReference type="EMBL" id="SDT40128.1"/>
    </source>
</evidence>
<dbReference type="GO" id="GO:0046503">
    <property type="term" value="P:glycerolipid catabolic process"/>
    <property type="evidence" value="ECO:0007669"/>
    <property type="project" value="TreeGrafter"/>
</dbReference>
<dbReference type="InterPro" id="IPR050471">
    <property type="entry name" value="AB_hydrolase"/>
</dbReference>
<proteinExistence type="predicted"/>
<keyword evidence="4" id="KW-1185">Reference proteome</keyword>
<organism evidence="3 4">
    <name type="scientific">Mucilaginibacter mallensis</name>
    <dbReference type="NCBI Taxonomy" id="652787"/>
    <lineage>
        <taxon>Bacteria</taxon>
        <taxon>Pseudomonadati</taxon>
        <taxon>Bacteroidota</taxon>
        <taxon>Sphingobacteriia</taxon>
        <taxon>Sphingobacteriales</taxon>
        <taxon>Sphingobacteriaceae</taxon>
        <taxon>Mucilaginibacter</taxon>
    </lineage>
</organism>
<dbReference type="SUPFAM" id="SSF53474">
    <property type="entry name" value="alpha/beta-Hydrolases"/>
    <property type="match status" value="1"/>
</dbReference>
<gene>
    <name evidence="3" type="ORF">SAMN05216490_3350</name>
</gene>
<dbReference type="STRING" id="652787.SAMN05216490_3350"/>
<dbReference type="InterPro" id="IPR000073">
    <property type="entry name" value="AB_hydrolase_1"/>
</dbReference>
<dbReference type="GO" id="GO:0004806">
    <property type="term" value="F:triacylglycerol lipase activity"/>
    <property type="evidence" value="ECO:0007669"/>
    <property type="project" value="TreeGrafter"/>
</dbReference>
<dbReference type="Pfam" id="PF00561">
    <property type="entry name" value="Abhydrolase_1"/>
    <property type="match status" value="1"/>
</dbReference>
<reference evidence="3 4" key="1">
    <citation type="submission" date="2016-10" db="EMBL/GenBank/DDBJ databases">
        <authorList>
            <person name="de Groot N.N."/>
        </authorList>
    </citation>
    <scope>NUCLEOTIDE SEQUENCE [LARGE SCALE GENOMIC DNA]</scope>
    <source>
        <strain evidence="3 4">MP1X4</strain>
    </source>
</reference>